<name>A0A2H0N577_9BACT</name>
<accession>A0A2H0N577</accession>
<dbReference type="AlphaFoldDB" id="A0A2H0N577"/>
<evidence type="ECO:0000313" key="3">
    <source>
        <dbReference type="Proteomes" id="UP000229600"/>
    </source>
</evidence>
<dbReference type="InterPro" id="IPR051797">
    <property type="entry name" value="TrmB-like"/>
</dbReference>
<dbReference type="PANTHER" id="PTHR34293">
    <property type="entry name" value="HTH-TYPE TRANSCRIPTIONAL REGULATOR TRMBL2"/>
    <property type="match status" value="1"/>
</dbReference>
<dbReference type="InterPro" id="IPR002831">
    <property type="entry name" value="Tscrpt_reg_TrmB_N"/>
</dbReference>
<dbReference type="InterPro" id="IPR036390">
    <property type="entry name" value="WH_DNA-bd_sf"/>
</dbReference>
<dbReference type="SUPFAM" id="SSF46785">
    <property type="entry name" value="Winged helix' DNA-binding domain"/>
    <property type="match status" value="1"/>
</dbReference>
<dbReference type="PANTHER" id="PTHR34293:SF1">
    <property type="entry name" value="HTH-TYPE TRANSCRIPTIONAL REGULATOR TRMBL2"/>
    <property type="match status" value="1"/>
</dbReference>
<proteinExistence type="predicted"/>
<dbReference type="Pfam" id="PF01978">
    <property type="entry name" value="TrmB"/>
    <property type="match status" value="1"/>
</dbReference>
<reference evidence="2 3" key="1">
    <citation type="submission" date="2017-09" db="EMBL/GenBank/DDBJ databases">
        <title>Depth-based differentiation of microbial function through sediment-hosted aquifers and enrichment of novel symbionts in the deep terrestrial subsurface.</title>
        <authorList>
            <person name="Probst A.J."/>
            <person name="Ladd B."/>
            <person name="Jarett J.K."/>
            <person name="Geller-Mcgrath D.E."/>
            <person name="Sieber C.M."/>
            <person name="Emerson J.B."/>
            <person name="Anantharaman K."/>
            <person name="Thomas B.C."/>
            <person name="Malmstrom R."/>
            <person name="Stieglmeier M."/>
            <person name="Klingl A."/>
            <person name="Woyke T."/>
            <person name="Ryan C.M."/>
            <person name="Banfield J.F."/>
        </authorList>
    </citation>
    <scope>NUCLEOTIDE SEQUENCE [LARGE SCALE GENOMIC DNA]</scope>
    <source>
        <strain evidence="2">CG11_big_fil_rev_8_21_14_0_20_39_34</strain>
    </source>
</reference>
<dbReference type="EMBL" id="PCWN01000007">
    <property type="protein sequence ID" value="PIR04041.1"/>
    <property type="molecule type" value="Genomic_DNA"/>
</dbReference>
<gene>
    <name evidence="2" type="ORF">COV59_02545</name>
</gene>
<dbReference type="Gene3D" id="1.10.10.10">
    <property type="entry name" value="Winged helix-like DNA-binding domain superfamily/Winged helix DNA-binding domain"/>
    <property type="match status" value="1"/>
</dbReference>
<organism evidence="2 3">
    <name type="scientific">Candidatus Magasanikbacteria bacterium CG11_big_fil_rev_8_21_14_0_20_39_34</name>
    <dbReference type="NCBI Taxonomy" id="1974653"/>
    <lineage>
        <taxon>Bacteria</taxon>
        <taxon>Candidatus Magasanikiibacteriota</taxon>
    </lineage>
</organism>
<feature type="domain" description="Transcription regulator TrmB N-terminal" evidence="1">
    <location>
        <begin position="30"/>
        <end position="90"/>
    </location>
</feature>
<evidence type="ECO:0000259" key="1">
    <source>
        <dbReference type="Pfam" id="PF01978"/>
    </source>
</evidence>
<sequence length="264" mass="31067">MIYCLKCRQIKYTMQIEENIHSKELLDVLALLGIEEKQGKVYLALLELGMCSIQKISEVSGVKRTSIYNFLDSMQEQGLIFSIQKGTRSYIVPENPEILLQKAKKQLSLVQNTLPSLLSLYNMPGAYPKVKFYTGKEGLKRVYNEFIKKSKEPIYGFSDYEKMFSALDEDWLWEIPLERRKNKCKFYSIAKEGPYGRMVQKKDEEQYRQTKLVKEVQFDTEINIFSDKVLFFSFRRPFMVAVIEDRAIAQTFYSVWKLVWNSLK</sequence>
<protein>
    <recommendedName>
        <fullName evidence="1">Transcription regulator TrmB N-terminal domain-containing protein</fullName>
    </recommendedName>
</protein>
<comment type="caution">
    <text evidence="2">The sequence shown here is derived from an EMBL/GenBank/DDBJ whole genome shotgun (WGS) entry which is preliminary data.</text>
</comment>
<evidence type="ECO:0000313" key="2">
    <source>
        <dbReference type="EMBL" id="PIR04041.1"/>
    </source>
</evidence>
<dbReference type="InterPro" id="IPR036388">
    <property type="entry name" value="WH-like_DNA-bd_sf"/>
</dbReference>
<dbReference type="Proteomes" id="UP000229600">
    <property type="component" value="Unassembled WGS sequence"/>
</dbReference>